<accession>A0A0K0DA16</accession>
<name>A0A0K0DA16_ANGCA</name>
<feature type="region of interest" description="Disordered" evidence="1">
    <location>
        <begin position="1"/>
        <end position="24"/>
    </location>
</feature>
<feature type="compositionally biased region" description="Acidic residues" evidence="1">
    <location>
        <begin position="175"/>
        <end position="197"/>
    </location>
</feature>
<dbReference type="WBParaSite" id="ACAC_0000704601-mRNA-1">
    <property type="protein sequence ID" value="ACAC_0000704601-mRNA-1"/>
    <property type="gene ID" value="ACAC_0000704601"/>
</dbReference>
<feature type="compositionally biased region" description="Basic and acidic residues" evidence="1">
    <location>
        <begin position="198"/>
        <end position="207"/>
    </location>
</feature>
<feature type="compositionally biased region" description="Polar residues" evidence="1">
    <location>
        <begin position="104"/>
        <end position="114"/>
    </location>
</feature>
<dbReference type="Proteomes" id="UP000035642">
    <property type="component" value="Unassembled WGS sequence"/>
</dbReference>
<evidence type="ECO:0000313" key="2">
    <source>
        <dbReference type="Proteomes" id="UP000035642"/>
    </source>
</evidence>
<reference evidence="3" key="2">
    <citation type="submission" date="2017-02" db="UniProtKB">
        <authorList>
            <consortium name="WormBaseParasite"/>
        </authorList>
    </citation>
    <scope>IDENTIFICATION</scope>
</reference>
<sequence length="223" mass="26330">MPPVSKPLAPEDSDLLKKRHSPDPKRIVKVRTYGLLQNEVEDIPTGDTGKSIADDYIDFSNEPLRNGGANRNLKPVTYKPILKKYEIPSTEPEADTTDVRTPQRESLTPSHSQQYVVQQPQLRKGYYYQHYPYYHLPLQYMLRPQYGYIYPPQYQNVAYTYYHPLRYRACDGYETENEDESFEEESTREEEDQEEPTEEKRINKQDPLEDLDLEELEKLEKSE</sequence>
<keyword evidence="2" id="KW-1185">Reference proteome</keyword>
<reference evidence="2" key="1">
    <citation type="submission" date="2012-09" db="EMBL/GenBank/DDBJ databases">
        <authorList>
            <person name="Martin A.A."/>
        </authorList>
    </citation>
    <scope>NUCLEOTIDE SEQUENCE</scope>
</reference>
<dbReference type="AlphaFoldDB" id="A0A0K0DA16"/>
<feature type="region of interest" description="Disordered" evidence="1">
    <location>
        <begin position="89"/>
        <end position="114"/>
    </location>
</feature>
<protein>
    <submittedName>
        <fullName evidence="3">Uncharacterized protein</fullName>
    </submittedName>
</protein>
<evidence type="ECO:0000313" key="3">
    <source>
        <dbReference type="WBParaSite" id="ACAC_0000704601-mRNA-1"/>
    </source>
</evidence>
<feature type="region of interest" description="Disordered" evidence="1">
    <location>
        <begin position="175"/>
        <end position="223"/>
    </location>
</feature>
<evidence type="ECO:0000256" key="1">
    <source>
        <dbReference type="SAM" id="MobiDB-lite"/>
    </source>
</evidence>
<proteinExistence type="predicted"/>
<organism evidence="2 3">
    <name type="scientific">Angiostrongylus cantonensis</name>
    <name type="common">Rat lungworm</name>
    <dbReference type="NCBI Taxonomy" id="6313"/>
    <lineage>
        <taxon>Eukaryota</taxon>
        <taxon>Metazoa</taxon>
        <taxon>Ecdysozoa</taxon>
        <taxon>Nematoda</taxon>
        <taxon>Chromadorea</taxon>
        <taxon>Rhabditida</taxon>
        <taxon>Rhabditina</taxon>
        <taxon>Rhabditomorpha</taxon>
        <taxon>Strongyloidea</taxon>
        <taxon>Metastrongylidae</taxon>
        <taxon>Angiostrongylus</taxon>
    </lineage>
</organism>